<dbReference type="Gene3D" id="2.40.50.100">
    <property type="match status" value="1"/>
</dbReference>
<dbReference type="CDD" id="cd06850">
    <property type="entry name" value="biotinyl_domain"/>
    <property type="match status" value="1"/>
</dbReference>
<dbReference type="OrthoDB" id="9812676at2"/>
<dbReference type="InterPro" id="IPR000089">
    <property type="entry name" value="Biotin_lipoyl"/>
</dbReference>
<keyword evidence="4" id="KW-1185">Reference proteome</keyword>
<dbReference type="Pfam" id="PF00364">
    <property type="entry name" value="Biotin_lipoyl"/>
    <property type="match status" value="1"/>
</dbReference>
<organism evidence="3">
    <name type="scientific">Lentimicrobium saccharophilum</name>
    <dbReference type="NCBI Taxonomy" id="1678841"/>
    <lineage>
        <taxon>Bacteria</taxon>
        <taxon>Pseudomonadati</taxon>
        <taxon>Bacteroidota</taxon>
        <taxon>Bacteroidia</taxon>
        <taxon>Bacteroidales</taxon>
        <taxon>Lentimicrobiaceae</taxon>
        <taxon>Lentimicrobium</taxon>
    </lineage>
</organism>
<dbReference type="InterPro" id="IPR011053">
    <property type="entry name" value="Single_hybrid_motif"/>
</dbReference>
<dbReference type="STRING" id="1678841.TBC1_11627"/>
<dbReference type="SUPFAM" id="SSF51230">
    <property type="entry name" value="Single hybrid motif"/>
    <property type="match status" value="1"/>
</dbReference>
<dbReference type="AlphaFoldDB" id="A0A0S7BXZ9"/>
<proteinExistence type="predicted"/>
<evidence type="ECO:0000259" key="2">
    <source>
        <dbReference type="PROSITE" id="PS50968"/>
    </source>
</evidence>
<dbReference type="PANTHER" id="PTHR45266:SF3">
    <property type="entry name" value="OXALOACETATE DECARBOXYLASE ALPHA CHAIN"/>
    <property type="match status" value="1"/>
</dbReference>
<keyword evidence="1" id="KW-0092">Biotin</keyword>
<dbReference type="EMBL" id="DF968182">
    <property type="protein sequence ID" value="GAP42497.1"/>
    <property type="molecule type" value="Genomic_DNA"/>
</dbReference>
<sequence>MEGNSSQAFKTIIIDNIKYKTTLTKKFMARKTYEPVDYNKVYSFIPGTIRKVFVKEGDRVKQGTNLLELEAMKMVNNIAAPIDGVVARINVKTGDLVAKNFLLIELN</sequence>
<evidence type="ECO:0000313" key="4">
    <source>
        <dbReference type="Proteomes" id="UP000053091"/>
    </source>
</evidence>
<accession>A0A0S7BXZ9</accession>
<dbReference type="PROSITE" id="PS00188">
    <property type="entry name" value="BIOTIN"/>
    <property type="match status" value="1"/>
</dbReference>
<dbReference type="InterPro" id="IPR001882">
    <property type="entry name" value="Biotin_BS"/>
</dbReference>
<dbReference type="InterPro" id="IPR050709">
    <property type="entry name" value="Biotin_Carboxyl_Carrier/Decarb"/>
</dbReference>
<dbReference type="FunFam" id="2.40.50.100:FF:000003">
    <property type="entry name" value="Acetyl-CoA carboxylase biotin carboxyl carrier protein"/>
    <property type="match status" value="1"/>
</dbReference>
<reference evidence="3" key="1">
    <citation type="journal article" date="2015" name="Genome Announc.">
        <title>Draft Genome Sequence of Bacteroidales Strain TBC1, a Novel Isolate from a Methanogenic Wastewater Treatment System.</title>
        <authorList>
            <person name="Tourlousse D.M."/>
            <person name="Matsuura N."/>
            <person name="Sun L."/>
            <person name="Toyonaga M."/>
            <person name="Kuroda K."/>
            <person name="Ohashi A."/>
            <person name="Cruz R."/>
            <person name="Yamaguchi T."/>
            <person name="Sekiguchi Y."/>
        </authorList>
    </citation>
    <scope>NUCLEOTIDE SEQUENCE [LARGE SCALE GENOMIC DNA]</scope>
    <source>
        <strain evidence="3">TBC1</strain>
    </source>
</reference>
<gene>
    <name evidence="3" type="ORF">TBC1_11627</name>
</gene>
<evidence type="ECO:0000313" key="3">
    <source>
        <dbReference type="EMBL" id="GAP42497.1"/>
    </source>
</evidence>
<protein>
    <submittedName>
        <fullName evidence="3">Biotin-requiring enzyme</fullName>
    </submittedName>
</protein>
<feature type="domain" description="Lipoyl-binding" evidence="2">
    <location>
        <begin position="31"/>
        <end position="107"/>
    </location>
</feature>
<dbReference type="PANTHER" id="PTHR45266">
    <property type="entry name" value="OXALOACETATE DECARBOXYLASE ALPHA CHAIN"/>
    <property type="match status" value="1"/>
</dbReference>
<dbReference type="Proteomes" id="UP000053091">
    <property type="component" value="Unassembled WGS sequence"/>
</dbReference>
<dbReference type="PROSITE" id="PS50968">
    <property type="entry name" value="BIOTINYL_LIPOYL"/>
    <property type="match status" value="1"/>
</dbReference>
<dbReference type="RefSeq" id="WP_062038372.1">
    <property type="nucleotide sequence ID" value="NZ_DF968182.1"/>
</dbReference>
<name>A0A0S7BXZ9_9BACT</name>
<evidence type="ECO:0000256" key="1">
    <source>
        <dbReference type="ARBA" id="ARBA00023267"/>
    </source>
</evidence>